<feature type="compositionally biased region" description="Basic and acidic residues" evidence="2">
    <location>
        <begin position="412"/>
        <end position="427"/>
    </location>
</feature>
<keyword evidence="3" id="KW-0269">Exonuclease</keyword>
<dbReference type="AlphaFoldDB" id="A0A5C1QQA0"/>
<dbReference type="InterPro" id="IPR027417">
    <property type="entry name" value="P-loop_NTPase"/>
</dbReference>
<keyword evidence="3" id="KW-0540">Nuclease</keyword>
<feature type="coiled-coil region" evidence="1">
    <location>
        <begin position="693"/>
        <end position="755"/>
    </location>
</feature>
<evidence type="ECO:0000256" key="1">
    <source>
        <dbReference type="SAM" id="Coils"/>
    </source>
</evidence>
<dbReference type="Gene3D" id="3.40.50.300">
    <property type="entry name" value="P-loop containing nucleotide triphosphate hydrolases"/>
    <property type="match status" value="1"/>
</dbReference>
<keyword evidence="1" id="KW-0175">Coiled coil</keyword>
<accession>A0A5C1QQA0</accession>
<feature type="coiled-coil region" evidence="1">
    <location>
        <begin position="314"/>
        <end position="377"/>
    </location>
</feature>
<dbReference type="OrthoDB" id="174137at2"/>
<dbReference type="Pfam" id="PF13555">
    <property type="entry name" value="AAA_29"/>
    <property type="match status" value="1"/>
</dbReference>
<feature type="coiled-coil region" evidence="1">
    <location>
        <begin position="869"/>
        <end position="900"/>
    </location>
</feature>
<name>A0A5C1QQA0_9SPIO</name>
<evidence type="ECO:0000313" key="4">
    <source>
        <dbReference type="Proteomes" id="UP000324209"/>
    </source>
</evidence>
<protein>
    <submittedName>
        <fullName evidence="3">ATP-dependent exonuclease SbcCD, C subunit-like protein</fullName>
    </submittedName>
</protein>
<gene>
    <name evidence="3" type="ORF">EXM22_14595</name>
</gene>
<organism evidence="3 4">
    <name type="scientific">Oceanispirochaeta crateris</name>
    <dbReference type="NCBI Taxonomy" id="2518645"/>
    <lineage>
        <taxon>Bacteria</taxon>
        <taxon>Pseudomonadati</taxon>
        <taxon>Spirochaetota</taxon>
        <taxon>Spirochaetia</taxon>
        <taxon>Spirochaetales</taxon>
        <taxon>Spirochaetaceae</taxon>
        <taxon>Oceanispirochaeta</taxon>
    </lineage>
</organism>
<dbReference type="Pfam" id="PF13558">
    <property type="entry name" value="SbcC_Walker_B"/>
    <property type="match status" value="1"/>
</dbReference>
<dbReference type="RefSeq" id="WP_149487226.1">
    <property type="nucleotide sequence ID" value="NZ_CP036150.1"/>
</dbReference>
<proteinExistence type="predicted"/>
<evidence type="ECO:0000313" key="3">
    <source>
        <dbReference type="EMBL" id="QEN09150.1"/>
    </source>
</evidence>
<dbReference type="SUPFAM" id="SSF52540">
    <property type="entry name" value="P-loop containing nucleoside triphosphate hydrolases"/>
    <property type="match status" value="2"/>
</dbReference>
<feature type="region of interest" description="Disordered" evidence="2">
    <location>
        <begin position="412"/>
        <end position="434"/>
    </location>
</feature>
<dbReference type="Proteomes" id="UP000324209">
    <property type="component" value="Chromosome"/>
</dbReference>
<keyword evidence="3" id="KW-0378">Hydrolase</keyword>
<sequence length="1123" mass="130572">MELDGFLEFSEDDGLAGFRLDRIELYNWGTFHDTVWEFPLKGRNGLLTGDIGSGKSTVVDAVTTLLVPPSKIRYNKAAGAERKERSLKSYVLGHYKSERSDEGHAAKPVPLRGKTHYTVILAVFRNDGYNQQTTLAQIFWQKESAGPPARMYVISDIALSIKEHFSDFGGDMNTLRKQLRNLPHTEKPFDSFSTYGAAFQRRFGLQNEQALELFHQTVSMKSIGNLTSFVREHMLEAFDVETRIQALISHFSDLDRSHQAVLKAKDQIERLDPLLEELDQYKEISDDNLRDRESRDGLLPYFSHLKKGLVEERLLSLNEQLEKKSARKEKLEHKWRGFDDERDSLKQAIYENGGNRLEKLKLDVNRLEDEKNQRLNRFNHYSEHSEPVGLKAPASEESFTENRKLLEKMETRWDQEERDAENRRSELQVDFADQNRQNQELEKEIISLESRKSNIPYRQLNIRQQLCRALSIHDEELPFAGELIKVRDSESAWEGAIERVMHNFAQSLLVPETHYTAVSDWVNGNRLQGRLVFFKTASSLAQKSYDIDDDSLLGKLELKEGSPFLNWLEEELRKRFNFSCCTDMTAFRRARKALTPKGLIKGGGHRHEKDDRHSLTDRSRYVLGWINKDKISALKGRQADLKRAMNLIAENLDALDRERKKRDQGLKSLYALRNYTSFRELDWQDTAAQAEVLKKEMKSLESASDILHQLNEKLKNIEEERKTLRVGLDKLYDETARLEERISTYSKQIQDLEEKIAASPLSSEQWQPVIQALMKDILGDFKLSVENCDARQQDIRISLQNRIDSRDRKVARLSQSIVRQMQEFRNLYPSETAEMDASLEGQEEFRSLADRLHQDDLPQFEVRFKELLNENTIREIANFQAQLNRERKIIEDRIEKINRSMSSIEYNKDRYIILDAMKSNDTEIRQFRQDLKSCTEGTLGGNEDDQYTELKFLQVSKIIDRFRGREGSSDLDRRWTAKVTDVRNWFDFAASERWKEDDSEYEHHTNSGGKSGGQKEKLAYTVLAASLAYQFGLEFNEVRSRSFRFVVIDEAFGRGSDESARYGLELFKKLNLQLLVITPLQKIHIIEPYVSSVGFVHNEEGKRSLLRNFTIQEFRQNQNESPV</sequence>
<reference evidence="3 4" key="1">
    <citation type="submission" date="2019-02" db="EMBL/GenBank/DDBJ databases">
        <title>Complete Genome Sequence and Methylome Analysis of free living Spirochaetas.</title>
        <authorList>
            <person name="Fomenkov A."/>
            <person name="Dubinina G."/>
            <person name="Leshcheva N."/>
            <person name="Mikheeva N."/>
            <person name="Grabovich M."/>
            <person name="Vincze T."/>
            <person name="Roberts R.J."/>
        </authorList>
    </citation>
    <scope>NUCLEOTIDE SEQUENCE [LARGE SCALE GENOMIC DNA]</scope>
    <source>
        <strain evidence="3 4">K2</strain>
    </source>
</reference>
<dbReference type="GO" id="GO:0004527">
    <property type="term" value="F:exonuclease activity"/>
    <property type="evidence" value="ECO:0007669"/>
    <property type="project" value="UniProtKB-KW"/>
</dbReference>
<dbReference type="KEGG" id="ock:EXM22_14595"/>
<evidence type="ECO:0000256" key="2">
    <source>
        <dbReference type="SAM" id="MobiDB-lite"/>
    </source>
</evidence>
<dbReference type="EMBL" id="CP036150">
    <property type="protein sequence ID" value="QEN09150.1"/>
    <property type="molecule type" value="Genomic_DNA"/>
</dbReference>
<keyword evidence="4" id="KW-1185">Reference proteome</keyword>